<dbReference type="SUPFAM" id="SSF51735">
    <property type="entry name" value="NAD(P)-binding Rossmann-fold domains"/>
    <property type="match status" value="1"/>
</dbReference>
<evidence type="ECO:0008006" key="5">
    <source>
        <dbReference type="Google" id="ProtNLM"/>
    </source>
</evidence>
<sequence>MINIALFGLGRIGVVHAQNIFLNNKCSLQYVFDIDQARAKKIAKKFNSIPIKNTRIAYTDKNVDVIFIATPASTHIKYIVEAVKFKKIIFCEKPLDLNINKINQCKKFIKKYNPKIQVGFNRRYDPGHYALKKSVLSGEIGKLEKIIITSRDPTPPSIAYLKVSGGIFKDMMIHDFDLIRFYLGNDEVKEIFATATNLSDPRFKKINDYELAMCLIKSKKGVICTINNSRHCSYGYDQRIEVFGSKGMVISGNKRDNASEKFLGSKTATKRPLLNFFIDRYEEAYKLQLDDLINFVQKRKNPRASFEEGRRAI</sequence>
<dbReference type="Gene3D" id="3.30.360.10">
    <property type="entry name" value="Dihydrodipicolinate Reductase, domain 2"/>
    <property type="match status" value="1"/>
</dbReference>
<name>A0A382QP44_9ZZZZ</name>
<reference evidence="4" key="1">
    <citation type="submission" date="2018-05" db="EMBL/GenBank/DDBJ databases">
        <authorList>
            <person name="Lanie J.A."/>
            <person name="Ng W.-L."/>
            <person name="Kazmierczak K.M."/>
            <person name="Andrzejewski T.M."/>
            <person name="Davidsen T.M."/>
            <person name="Wayne K.J."/>
            <person name="Tettelin H."/>
            <person name="Glass J.I."/>
            <person name="Rusch D."/>
            <person name="Podicherti R."/>
            <person name="Tsui H.-C.T."/>
            <person name="Winkler M.E."/>
        </authorList>
    </citation>
    <scope>NUCLEOTIDE SEQUENCE</scope>
</reference>
<keyword evidence="1" id="KW-0560">Oxidoreductase</keyword>
<dbReference type="InterPro" id="IPR036291">
    <property type="entry name" value="NAD(P)-bd_dom_sf"/>
</dbReference>
<dbReference type="Gene3D" id="3.40.50.720">
    <property type="entry name" value="NAD(P)-binding Rossmann-like Domain"/>
    <property type="match status" value="1"/>
</dbReference>
<dbReference type="PANTHER" id="PTHR42840">
    <property type="entry name" value="NAD(P)-BINDING ROSSMANN-FOLD SUPERFAMILY PROTEIN-RELATED"/>
    <property type="match status" value="1"/>
</dbReference>
<protein>
    <recommendedName>
        <fullName evidence="5">Gfo/Idh/MocA-like oxidoreductase N-terminal domain-containing protein</fullName>
    </recommendedName>
</protein>
<dbReference type="EMBL" id="UINC01115230">
    <property type="protein sequence ID" value="SVC86101.1"/>
    <property type="molecule type" value="Genomic_DNA"/>
</dbReference>
<dbReference type="SUPFAM" id="SSF55347">
    <property type="entry name" value="Glyceraldehyde-3-phosphate dehydrogenase-like, C-terminal domain"/>
    <property type="match status" value="1"/>
</dbReference>
<dbReference type="Pfam" id="PF22725">
    <property type="entry name" value="GFO_IDH_MocA_C3"/>
    <property type="match status" value="1"/>
</dbReference>
<proteinExistence type="predicted"/>
<evidence type="ECO:0000259" key="3">
    <source>
        <dbReference type="Pfam" id="PF22725"/>
    </source>
</evidence>
<evidence type="ECO:0000313" key="4">
    <source>
        <dbReference type="EMBL" id="SVC86101.1"/>
    </source>
</evidence>
<feature type="domain" description="Gfo/Idh/MocA-like oxidoreductase N-terminal" evidence="2">
    <location>
        <begin position="2"/>
        <end position="120"/>
    </location>
</feature>
<dbReference type="Pfam" id="PF01408">
    <property type="entry name" value="GFO_IDH_MocA"/>
    <property type="match status" value="1"/>
</dbReference>
<dbReference type="GO" id="GO:0016491">
    <property type="term" value="F:oxidoreductase activity"/>
    <property type="evidence" value="ECO:0007669"/>
    <property type="project" value="UniProtKB-KW"/>
</dbReference>
<dbReference type="PANTHER" id="PTHR42840:SF3">
    <property type="entry name" value="BINDING ROSSMANN FOLD OXIDOREDUCTASE, PUTATIVE (AFU_ORTHOLOGUE AFUA_2G10240)-RELATED"/>
    <property type="match status" value="1"/>
</dbReference>
<dbReference type="GO" id="GO:0005737">
    <property type="term" value="C:cytoplasm"/>
    <property type="evidence" value="ECO:0007669"/>
    <property type="project" value="TreeGrafter"/>
</dbReference>
<dbReference type="GO" id="GO:0006740">
    <property type="term" value="P:NADPH regeneration"/>
    <property type="evidence" value="ECO:0007669"/>
    <property type="project" value="TreeGrafter"/>
</dbReference>
<dbReference type="InterPro" id="IPR055170">
    <property type="entry name" value="GFO_IDH_MocA-like_dom"/>
</dbReference>
<feature type="non-terminal residue" evidence="4">
    <location>
        <position position="313"/>
    </location>
</feature>
<evidence type="ECO:0000256" key="1">
    <source>
        <dbReference type="ARBA" id="ARBA00023002"/>
    </source>
</evidence>
<dbReference type="GO" id="GO:0000166">
    <property type="term" value="F:nucleotide binding"/>
    <property type="evidence" value="ECO:0007669"/>
    <property type="project" value="InterPro"/>
</dbReference>
<dbReference type="AlphaFoldDB" id="A0A382QP44"/>
<dbReference type="InterPro" id="IPR000683">
    <property type="entry name" value="Gfo/Idh/MocA-like_OxRdtase_N"/>
</dbReference>
<feature type="domain" description="GFO/IDH/MocA-like oxidoreductase" evidence="3">
    <location>
        <begin position="130"/>
        <end position="249"/>
    </location>
</feature>
<organism evidence="4">
    <name type="scientific">marine metagenome</name>
    <dbReference type="NCBI Taxonomy" id="408172"/>
    <lineage>
        <taxon>unclassified sequences</taxon>
        <taxon>metagenomes</taxon>
        <taxon>ecological metagenomes</taxon>
    </lineage>
</organism>
<evidence type="ECO:0000259" key="2">
    <source>
        <dbReference type="Pfam" id="PF01408"/>
    </source>
</evidence>
<accession>A0A382QP44</accession>
<gene>
    <name evidence="4" type="ORF">METZ01_LOCUS338955</name>
</gene>